<evidence type="ECO:0000256" key="1">
    <source>
        <dbReference type="SAM" id="Phobius"/>
    </source>
</evidence>
<feature type="transmembrane region" description="Helical" evidence="1">
    <location>
        <begin position="18"/>
        <end position="40"/>
    </location>
</feature>
<keyword evidence="1" id="KW-0472">Membrane</keyword>
<dbReference type="AlphaFoldDB" id="A0A543I501"/>
<feature type="transmembrane region" description="Helical" evidence="1">
    <location>
        <begin position="92"/>
        <end position="113"/>
    </location>
</feature>
<dbReference type="Proteomes" id="UP000318331">
    <property type="component" value="Unassembled WGS sequence"/>
</dbReference>
<reference evidence="2 3" key="1">
    <citation type="submission" date="2019-06" db="EMBL/GenBank/DDBJ databases">
        <title>Sequencing the genomes of 1000 actinobacteria strains.</title>
        <authorList>
            <person name="Klenk H.-P."/>
        </authorList>
    </citation>
    <scope>NUCLEOTIDE SEQUENCE [LARGE SCALE GENOMIC DNA]</scope>
    <source>
        <strain evidence="2 3">DSM 18031</strain>
    </source>
</reference>
<accession>A0A543I501</accession>
<evidence type="ECO:0000313" key="2">
    <source>
        <dbReference type="EMBL" id="TQM65550.1"/>
    </source>
</evidence>
<comment type="caution">
    <text evidence="2">The sequence shown here is derived from an EMBL/GenBank/DDBJ whole genome shotgun (WGS) entry which is preliminary data.</text>
</comment>
<evidence type="ECO:0000313" key="3">
    <source>
        <dbReference type="Proteomes" id="UP000318331"/>
    </source>
</evidence>
<keyword evidence="1" id="KW-0812">Transmembrane</keyword>
<organism evidence="2 3">
    <name type="scientific">Klugiella xanthotipulae</name>
    <dbReference type="NCBI Taxonomy" id="244735"/>
    <lineage>
        <taxon>Bacteria</taxon>
        <taxon>Bacillati</taxon>
        <taxon>Actinomycetota</taxon>
        <taxon>Actinomycetes</taxon>
        <taxon>Micrococcales</taxon>
        <taxon>Microbacteriaceae</taxon>
        <taxon>Klugiella</taxon>
    </lineage>
</organism>
<protein>
    <submittedName>
        <fullName evidence="2">Uncharacterized protein</fullName>
    </submittedName>
</protein>
<keyword evidence="1" id="KW-1133">Transmembrane helix</keyword>
<gene>
    <name evidence="2" type="ORF">FB466_0354</name>
</gene>
<sequence>MLAPDDVRVLRSNRRMRVLLYVTLIVVVGFALYVVVRVPWDVTVEVTTKGRTWNAPLFVLLLVPGVLAFLATRGSKPTGKDVSLSEIRILPVVVTIICVLFLWGQYALVAGFMDAAGVDFW</sequence>
<feature type="transmembrane region" description="Helical" evidence="1">
    <location>
        <begin position="52"/>
        <end position="71"/>
    </location>
</feature>
<proteinExistence type="predicted"/>
<dbReference type="EMBL" id="VFPN01000001">
    <property type="protein sequence ID" value="TQM65550.1"/>
    <property type="molecule type" value="Genomic_DNA"/>
</dbReference>
<name>A0A543I501_9MICO</name>
<keyword evidence="3" id="KW-1185">Reference proteome</keyword>